<evidence type="ECO:0000313" key="15">
    <source>
        <dbReference type="EMBL" id="GAA4421628.1"/>
    </source>
</evidence>
<keyword evidence="5 13" id="KW-0444">Lipid biosynthesis</keyword>
<dbReference type="HAMAP" id="MF_00409">
    <property type="entry name" value="LpxK"/>
    <property type="match status" value="1"/>
</dbReference>
<keyword evidence="16" id="KW-1185">Reference proteome</keyword>
<proteinExistence type="inferred from homology"/>
<evidence type="ECO:0000256" key="14">
    <source>
        <dbReference type="SAM" id="MobiDB-lite"/>
    </source>
</evidence>
<evidence type="ECO:0000256" key="9">
    <source>
        <dbReference type="ARBA" id="ARBA00022777"/>
    </source>
</evidence>
<keyword evidence="7 13" id="KW-0808">Transferase</keyword>
<evidence type="ECO:0000256" key="1">
    <source>
        <dbReference type="ARBA" id="ARBA00002274"/>
    </source>
</evidence>
<keyword evidence="10 13" id="KW-0067">ATP-binding</keyword>
<dbReference type="Proteomes" id="UP001501788">
    <property type="component" value="Unassembled WGS sequence"/>
</dbReference>
<protein>
    <recommendedName>
        <fullName evidence="4 13">Tetraacyldisaccharide 4'-kinase</fullName>
        <ecNumber evidence="3 13">2.7.1.130</ecNumber>
    </recommendedName>
    <alternativeName>
        <fullName evidence="12 13">Lipid A 4'-kinase</fullName>
    </alternativeName>
</protein>
<sequence length="344" mass="38104">MHDSDLAAQRQAWWRRQWRTRTAWAWLLRPVADLYGALVRLRRLAHARQWQRTESAGCPVIVVGNVTVGGAGKTPVTMALVQQLRTRGWHPGIIGRGYGRTTRGARSVGPDSTPDEVGDEPLLLHQRTGAPCAVAERRIDAARMLLAQPSPPNLLVCDDGLQHLALARNLEICVFNDEGVGNGWLLPAGPLREPWPRRVDAVLYAGMLPPMPAGVPAFALHRQLSAEGINAAGERIPIERLREQTVHAVAAIARPEDFFGMLRAEGLTLASAEARPDHAPYADWQPPTQGTWIVCTEKDAAKIWKHRPDAVAIPLEMTIEPAFWTWLDARCNAWPHASRPHRPI</sequence>
<dbReference type="EMBL" id="BAABEX010000007">
    <property type="protein sequence ID" value="GAA4421628.1"/>
    <property type="molecule type" value="Genomic_DNA"/>
</dbReference>
<dbReference type="PANTHER" id="PTHR42724">
    <property type="entry name" value="TETRAACYLDISACCHARIDE 4'-KINASE"/>
    <property type="match status" value="1"/>
</dbReference>
<dbReference type="SUPFAM" id="SSF52540">
    <property type="entry name" value="P-loop containing nucleoside triphosphate hydrolases"/>
    <property type="match status" value="1"/>
</dbReference>
<comment type="similarity">
    <text evidence="13">Belongs to the LpxK family.</text>
</comment>
<comment type="caution">
    <text evidence="15">The sequence shown here is derived from an EMBL/GenBank/DDBJ whole genome shotgun (WGS) entry which is preliminary data.</text>
</comment>
<dbReference type="Pfam" id="PF02606">
    <property type="entry name" value="LpxK"/>
    <property type="match status" value="1"/>
</dbReference>
<dbReference type="NCBIfam" id="TIGR00682">
    <property type="entry name" value="lpxK"/>
    <property type="match status" value="1"/>
</dbReference>
<evidence type="ECO:0000313" key="16">
    <source>
        <dbReference type="Proteomes" id="UP001501788"/>
    </source>
</evidence>
<keyword evidence="9 13" id="KW-0418">Kinase</keyword>
<dbReference type="RefSeq" id="WP_345061999.1">
    <property type="nucleotide sequence ID" value="NZ_BAABEX010000007.1"/>
</dbReference>
<evidence type="ECO:0000256" key="11">
    <source>
        <dbReference type="ARBA" id="ARBA00023098"/>
    </source>
</evidence>
<dbReference type="EC" id="2.7.1.130" evidence="3 13"/>
<keyword evidence="11 13" id="KW-0443">Lipid metabolism</keyword>
<evidence type="ECO:0000256" key="8">
    <source>
        <dbReference type="ARBA" id="ARBA00022741"/>
    </source>
</evidence>
<keyword evidence="6 13" id="KW-0441">Lipid A biosynthesis</keyword>
<name>A0ABP8L4Q7_9BURK</name>
<feature type="region of interest" description="Disordered" evidence="14">
    <location>
        <begin position="100"/>
        <end position="119"/>
    </location>
</feature>
<evidence type="ECO:0000256" key="10">
    <source>
        <dbReference type="ARBA" id="ARBA00022840"/>
    </source>
</evidence>
<evidence type="ECO:0000256" key="7">
    <source>
        <dbReference type="ARBA" id="ARBA00022679"/>
    </source>
</evidence>
<dbReference type="InterPro" id="IPR003758">
    <property type="entry name" value="LpxK"/>
</dbReference>
<evidence type="ECO:0000256" key="6">
    <source>
        <dbReference type="ARBA" id="ARBA00022556"/>
    </source>
</evidence>
<accession>A0ABP8L4Q7</accession>
<dbReference type="PANTHER" id="PTHR42724:SF1">
    <property type="entry name" value="TETRAACYLDISACCHARIDE 4'-KINASE, MITOCHONDRIAL-RELATED"/>
    <property type="match status" value="1"/>
</dbReference>
<evidence type="ECO:0000256" key="12">
    <source>
        <dbReference type="ARBA" id="ARBA00029757"/>
    </source>
</evidence>
<evidence type="ECO:0000256" key="4">
    <source>
        <dbReference type="ARBA" id="ARBA00016436"/>
    </source>
</evidence>
<dbReference type="InterPro" id="IPR027417">
    <property type="entry name" value="P-loop_NTPase"/>
</dbReference>
<gene>
    <name evidence="13 15" type="primary">lpxK</name>
    <name evidence="15" type="ORF">GCM10023090_11060</name>
</gene>
<evidence type="ECO:0000256" key="5">
    <source>
        <dbReference type="ARBA" id="ARBA00022516"/>
    </source>
</evidence>
<organism evidence="15 16">
    <name type="scientific">Acidovorax lacteus</name>
    <dbReference type="NCBI Taxonomy" id="1924988"/>
    <lineage>
        <taxon>Bacteria</taxon>
        <taxon>Pseudomonadati</taxon>
        <taxon>Pseudomonadota</taxon>
        <taxon>Betaproteobacteria</taxon>
        <taxon>Burkholderiales</taxon>
        <taxon>Comamonadaceae</taxon>
        <taxon>Acidovorax</taxon>
    </lineage>
</organism>
<comment type="pathway">
    <text evidence="2 13">Glycolipid biosynthesis; lipid IV(A) biosynthesis; lipid IV(A) from (3R)-3-hydroxytetradecanoyl-[acyl-carrier-protein] and UDP-N-acetyl-alpha-D-glucosamine: step 6/6.</text>
</comment>
<keyword evidence="8 13" id="KW-0547">Nucleotide-binding</keyword>
<evidence type="ECO:0000256" key="3">
    <source>
        <dbReference type="ARBA" id="ARBA00012071"/>
    </source>
</evidence>
<comment type="function">
    <text evidence="1 13">Transfers the gamma-phosphate of ATP to the 4'-position of a tetraacyldisaccharide 1-phosphate intermediate (termed DS-1-P) to form tetraacyldisaccharide 1,4'-bis-phosphate (lipid IVA).</text>
</comment>
<comment type="catalytic activity">
    <reaction evidence="13">
        <text>a lipid A disaccharide + ATP = a lipid IVA + ADP + H(+)</text>
        <dbReference type="Rhea" id="RHEA:67840"/>
        <dbReference type="ChEBI" id="CHEBI:15378"/>
        <dbReference type="ChEBI" id="CHEBI:30616"/>
        <dbReference type="ChEBI" id="CHEBI:176343"/>
        <dbReference type="ChEBI" id="CHEBI:176425"/>
        <dbReference type="ChEBI" id="CHEBI:456216"/>
        <dbReference type="EC" id="2.7.1.130"/>
    </reaction>
</comment>
<feature type="binding site" evidence="13">
    <location>
        <begin position="67"/>
        <end position="74"/>
    </location>
    <ligand>
        <name>ATP</name>
        <dbReference type="ChEBI" id="CHEBI:30616"/>
    </ligand>
</feature>
<evidence type="ECO:0000256" key="13">
    <source>
        <dbReference type="HAMAP-Rule" id="MF_00409"/>
    </source>
</evidence>
<reference evidence="16" key="1">
    <citation type="journal article" date="2019" name="Int. J. Syst. Evol. Microbiol.">
        <title>The Global Catalogue of Microorganisms (GCM) 10K type strain sequencing project: providing services to taxonomists for standard genome sequencing and annotation.</title>
        <authorList>
            <consortium name="The Broad Institute Genomics Platform"/>
            <consortium name="The Broad Institute Genome Sequencing Center for Infectious Disease"/>
            <person name="Wu L."/>
            <person name="Ma J."/>
        </authorList>
    </citation>
    <scope>NUCLEOTIDE SEQUENCE [LARGE SCALE GENOMIC DNA]</scope>
    <source>
        <strain evidence="16">JCM 31890</strain>
    </source>
</reference>
<evidence type="ECO:0000256" key="2">
    <source>
        <dbReference type="ARBA" id="ARBA00004870"/>
    </source>
</evidence>